<evidence type="ECO:0000313" key="2">
    <source>
        <dbReference type="Proteomes" id="UP001549321"/>
    </source>
</evidence>
<gene>
    <name evidence="1" type="ORF">ABIE08_002273</name>
</gene>
<keyword evidence="2" id="KW-1185">Reference proteome</keyword>
<proteinExistence type="predicted"/>
<accession>A0ABV2R129</accession>
<organism evidence="1 2">
    <name type="scientific">Kaistia defluvii</name>
    <dbReference type="NCBI Taxonomy" id="410841"/>
    <lineage>
        <taxon>Bacteria</taxon>
        <taxon>Pseudomonadati</taxon>
        <taxon>Pseudomonadota</taxon>
        <taxon>Alphaproteobacteria</taxon>
        <taxon>Hyphomicrobiales</taxon>
        <taxon>Kaistiaceae</taxon>
        <taxon>Kaistia</taxon>
    </lineage>
</organism>
<sequence length="209" mass="23101">MPNMTELLTGLVRPTDVPFPDRLRLAAELAAQMHEAGLIRADRLADAPHDIATYGDFTKDGRELGRDLARYEAWRCNDAVYAALDGYGRLLAERLEALQLRWAAENEIQPRFRVGDRVVWPKVRGQDNMGTVVSIEPGGRYSIQHDNAAKTGSSLRFLVDFEACRAEGEPAPSRLSSLKGLPGKIWAAISALLALEAMDFTMRVGLLLP</sequence>
<name>A0ABV2R129_9HYPH</name>
<comment type="caution">
    <text evidence="1">The sequence shown here is derived from an EMBL/GenBank/DDBJ whole genome shotgun (WGS) entry which is preliminary data.</text>
</comment>
<protein>
    <submittedName>
        <fullName evidence="1">Uncharacterized protein</fullName>
    </submittedName>
</protein>
<reference evidence="1 2" key="1">
    <citation type="submission" date="2024-06" db="EMBL/GenBank/DDBJ databases">
        <title>Sorghum-associated microbial communities from plants grown in Nebraska, USA.</title>
        <authorList>
            <person name="Schachtman D."/>
        </authorList>
    </citation>
    <scope>NUCLEOTIDE SEQUENCE [LARGE SCALE GENOMIC DNA]</scope>
    <source>
        <strain evidence="1 2">3207</strain>
    </source>
</reference>
<dbReference type="Proteomes" id="UP001549321">
    <property type="component" value="Unassembled WGS sequence"/>
</dbReference>
<evidence type="ECO:0000313" key="1">
    <source>
        <dbReference type="EMBL" id="MET4634360.1"/>
    </source>
</evidence>
<dbReference type="EMBL" id="JBEPSM010000001">
    <property type="protein sequence ID" value="MET4634360.1"/>
    <property type="molecule type" value="Genomic_DNA"/>
</dbReference>